<evidence type="ECO:0000256" key="14">
    <source>
        <dbReference type="ARBA" id="ARBA00032738"/>
    </source>
</evidence>
<comment type="similarity">
    <text evidence="3">Belongs to the lysine N(6)-hydroxylase/L-ornithine N(5)-oxygenase family.</text>
</comment>
<dbReference type="OrthoDB" id="7527071at2"/>
<organism evidence="16 17">
    <name type="scientific">Tsukamurella asaccharolytica</name>
    <dbReference type="NCBI Taxonomy" id="2592067"/>
    <lineage>
        <taxon>Bacteria</taxon>
        <taxon>Bacillati</taxon>
        <taxon>Actinomycetota</taxon>
        <taxon>Actinomycetes</taxon>
        <taxon>Mycobacteriales</taxon>
        <taxon>Tsukamurellaceae</taxon>
        <taxon>Tsukamurella</taxon>
    </lineage>
</organism>
<dbReference type="Gene3D" id="3.50.50.60">
    <property type="entry name" value="FAD/NAD(P)-binding domain"/>
    <property type="match status" value="1"/>
</dbReference>
<evidence type="ECO:0000256" key="7">
    <source>
        <dbReference type="ARBA" id="ARBA00022827"/>
    </source>
</evidence>
<dbReference type="PRINTS" id="PR00368">
    <property type="entry name" value="FADPNR"/>
</dbReference>
<dbReference type="PANTHER" id="PTHR42802:SF1">
    <property type="entry name" value="L-ORNITHINE N(5)-MONOOXYGENASE"/>
    <property type="match status" value="1"/>
</dbReference>
<keyword evidence="9" id="KW-0560">Oxidoreductase</keyword>
<evidence type="ECO:0000256" key="6">
    <source>
        <dbReference type="ARBA" id="ARBA00022630"/>
    </source>
</evidence>
<dbReference type="Pfam" id="PF13434">
    <property type="entry name" value="Lys_Orn_oxgnase"/>
    <property type="match status" value="1"/>
</dbReference>
<evidence type="ECO:0000256" key="8">
    <source>
        <dbReference type="ARBA" id="ARBA00022857"/>
    </source>
</evidence>
<dbReference type="PANTHER" id="PTHR42802">
    <property type="entry name" value="MONOOXYGENASE"/>
    <property type="match status" value="1"/>
</dbReference>
<evidence type="ECO:0000313" key="16">
    <source>
        <dbReference type="EMBL" id="TWS21177.1"/>
    </source>
</evidence>
<evidence type="ECO:0000256" key="11">
    <source>
        <dbReference type="ARBA" id="ARBA00029939"/>
    </source>
</evidence>
<evidence type="ECO:0000256" key="4">
    <source>
        <dbReference type="ARBA" id="ARBA00013076"/>
    </source>
</evidence>
<dbReference type="GO" id="GO:0047091">
    <property type="term" value="F:L-lysine 6-monooxygenase (NADPH) activity"/>
    <property type="evidence" value="ECO:0007669"/>
    <property type="project" value="UniProtKB-EC"/>
</dbReference>
<evidence type="ECO:0000256" key="10">
    <source>
        <dbReference type="ARBA" id="ARBA00023033"/>
    </source>
</evidence>
<evidence type="ECO:0000256" key="12">
    <source>
        <dbReference type="ARBA" id="ARBA00031158"/>
    </source>
</evidence>
<evidence type="ECO:0000256" key="13">
    <source>
        <dbReference type="ARBA" id="ARBA00032493"/>
    </source>
</evidence>
<dbReference type="Proteomes" id="UP000317291">
    <property type="component" value="Unassembled WGS sequence"/>
</dbReference>
<evidence type="ECO:0000256" key="2">
    <source>
        <dbReference type="ARBA" id="ARBA00005102"/>
    </source>
</evidence>
<protein>
    <recommendedName>
        <fullName evidence="5">L-lysine N6-monooxygenase MbtG</fullName>
        <ecNumber evidence="4">1.14.13.59</ecNumber>
    </recommendedName>
    <alternativeName>
        <fullName evidence="14">Lysine 6-N-hydroxylase</fullName>
    </alternativeName>
    <alternativeName>
        <fullName evidence="13">Lysine N6-hydroxylase</fullName>
    </alternativeName>
    <alternativeName>
        <fullName evidence="11">Lysine-N-oxygenase</fullName>
    </alternativeName>
    <alternativeName>
        <fullName evidence="12">Mycobactin synthase protein G</fullName>
    </alternativeName>
</protein>
<evidence type="ECO:0000256" key="9">
    <source>
        <dbReference type="ARBA" id="ARBA00023002"/>
    </source>
</evidence>
<sequence length="435" mass="47649">MAEQRTIVDVVGIGAGPSNLALAIAIDERNRAGGPRISMEILERRPTFAWHPGMLLDGATMQVAFLKDLATLRNPRSPFSFLSYLEARGRLVDFVNHQTFFPTRAEFTDYLRWVAGSVDARIDYGTEVVAVERAEQDAADGARWIIDYSGPDGAGRLRARTVVAATGLRERLPDWAAEGPRLFHNHRLLEHLGAAAFDPQGEHRFLVVGGGQSAAEVVQYLHHEFSSAVVESVFNSYGFQPADDSPFANRVFDPDAVDDFFGAPERVRSELMQRHATTNYGCVNLELINELYATEYQEKVTGRRRLRFRPATSVRSAITADDAITVALHDRLTDAESVERYTAVVCATGFRSTGISEVLSGWGLTPERTSVARDYRLQLDGAPVPGLYIQGATEATHGLGSTLLSNVAVRAGEILDGIERERSDAELTVTAAKGA</sequence>
<comment type="caution">
    <text evidence="16">The sequence shown here is derived from an EMBL/GenBank/DDBJ whole genome shotgun (WGS) entry which is preliminary data.</text>
</comment>
<comment type="pathway">
    <text evidence="2">Siderophore biosynthesis; mycobactin biosynthesis.</text>
</comment>
<dbReference type="InterPro" id="IPR025700">
    <property type="entry name" value="Lys/Orn_oxygenase"/>
</dbReference>
<dbReference type="EMBL" id="VIGW01000001">
    <property type="protein sequence ID" value="TWS21177.1"/>
    <property type="molecule type" value="Genomic_DNA"/>
</dbReference>
<evidence type="ECO:0000313" key="17">
    <source>
        <dbReference type="Proteomes" id="UP000317291"/>
    </source>
</evidence>
<keyword evidence="17" id="KW-1185">Reference proteome</keyword>
<keyword evidence="8" id="KW-0521">NADP</keyword>
<dbReference type="InterPro" id="IPR036188">
    <property type="entry name" value="FAD/NAD-bd_sf"/>
</dbReference>
<evidence type="ECO:0000256" key="3">
    <source>
        <dbReference type="ARBA" id="ARBA00007588"/>
    </source>
</evidence>
<comment type="cofactor">
    <cofactor evidence="1">
        <name>FAD</name>
        <dbReference type="ChEBI" id="CHEBI:57692"/>
    </cofactor>
</comment>
<accession>A0A5C5RDU6</accession>
<dbReference type="AlphaFoldDB" id="A0A5C5RDU6"/>
<dbReference type="RefSeq" id="WP_146558626.1">
    <property type="nucleotide sequence ID" value="NZ_VIGW01000001.1"/>
</dbReference>
<keyword evidence="10" id="KW-0503">Monooxygenase</keyword>
<proteinExistence type="inferred from homology"/>
<evidence type="ECO:0000256" key="1">
    <source>
        <dbReference type="ARBA" id="ARBA00001974"/>
    </source>
</evidence>
<comment type="catalytic activity">
    <reaction evidence="15">
        <text>L-lysine + NADPH + O2 = N(6)-hydroxy-L-lysine + NADP(+) + H2O</text>
        <dbReference type="Rhea" id="RHEA:23228"/>
        <dbReference type="ChEBI" id="CHEBI:15377"/>
        <dbReference type="ChEBI" id="CHEBI:15379"/>
        <dbReference type="ChEBI" id="CHEBI:32551"/>
        <dbReference type="ChEBI" id="CHEBI:57783"/>
        <dbReference type="ChEBI" id="CHEBI:57820"/>
        <dbReference type="ChEBI" id="CHEBI:58349"/>
        <dbReference type="EC" id="1.14.13.59"/>
    </reaction>
</comment>
<keyword evidence="7" id="KW-0274">FAD</keyword>
<dbReference type="EC" id="1.14.13.59" evidence="4"/>
<evidence type="ECO:0000256" key="15">
    <source>
        <dbReference type="ARBA" id="ARBA00048407"/>
    </source>
</evidence>
<name>A0A5C5RDU6_9ACTN</name>
<dbReference type="SUPFAM" id="SSF51905">
    <property type="entry name" value="FAD/NAD(P)-binding domain"/>
    <property type="match status" value="2"/>
</dbReference>
<gene>
    <name evidence="16" type="ORF">FK529_00740</name>
</gene>
<reference evidence="16 17" key="1">
    <citation type="submission" date="2019-06" db="EMBL/GenBank/DDBJ databases">
        <title>Tsukamurella conjunctivitidis sp. nov., Tsukamurella assacharolytica sp. nov. and Tsukamurella sputae sp. nov. isolated from patients with conjunctivitis, bacteraemia (lymphoma) and respiratory infection (sputum) in Hong Kong.</title>
        <authorList>
            <person name="Teng J.L.L."/>
            <person name="Lee H.H."/>
            <person name="Fong J.Y.H."/>
            <person name="Fok K.M.N."/>
            <person name="Lau S.K.P."/>
            <person name="Woo P.C.Y."/>
        </authorList>
    </citation>
    <scope>NUCLEOTIDE SEQUENCE [LARGE SCALE GENOMIC DNA]</scope>
    <source>
        <strain evidence="16 17">HKU71</strain>
    </source>
</reference>
<evidence type="ECO:0000256" key="5">
    <source>
        <dbReference type="ARBA" id="ARBA00016406"/>
    </source>
</evidence>
<keyword evidence="6" id="KW-0285">Flavoprotein</keyword>